<keyword evidence="1" id="KW-0812">Transmembrane</keyword>
<evidence type="ECO:0000313" key="3">
    <source>
        <dbReference type="Proteomes" id="UP000824169"/>
    </source>
</evidence>
<reference evidence="2" key="2">
    <citation type="journal article" date="2021" name="PeerJ">
        <title>Extensive microbial diversity within the chicken gut microbiome revealed by metagenomics and culture.</title>
        <authorList>
            <person name="Gilroy R."/>
            <person name="Ravi A."/>
            <person name="Getino M."/>
            <person name="Pursley I."/>
            <person name="Horton D.L."/>
            <person name="Alikhan N.F."/>
            <person name="Baker D."/>
            <person name="Gharbi K."/>
            <person name="Hall N."/>
            <person name="Watson M."/>
            <person name="Adriaenssens E.M."/>
            <person name="Foster-Nyarko E."/>
            <person name="Jarju S."/>
            <person name="Secka A."/>
            <person name="Antonio M."/>
            <person name="Oren A."/>
            <person name="Chaudhuri R.R."/>
            <person name="La Ragione R."/>
            <person name="Hildebrand F."/>
            <person name="Pallen M.J."/>
        </authorList>
    </citation>
    <scope>NUCLEOTIDE SEQUENCE</scope>
    <source>
        <strain evidence="2">CHK188-20938</strain>
    </source>
</reference>
<accession>A0A9D1P4Z5</accession>
<feature type="transmembrane region" description="Helical" evidence="1">
    <location>
        <begin position="7"/>
        <end position="40"/>
    </location>
</feature>
<keyword evidence="1" id="KW-0472">Membrane</keyword>
<evidence type="ECO:0000256" key="1">
    <source>
        <dbReference type="SAM" id="Phobius"/>
    </source>
</evidence>
<dbReference type="EMBL" id="DVOO01000029">
    <property type="protein sequence ID" value="HIV26015.1"/>
    <property type="molecule type" value="Genomic_DNA"/>
</dbReference>
<evidence type="ECO:0008006" key="4">
    <source>
        <dbReference type="Google" id="ProtNLM"/>
    </source>
</evidence>
<keyword evidence="1" id="KW-1133">Transmembrane helix</keyword>
<dbReference type="AlphaFoldDB" id="A0A9D1P4Z5"/>
<sequence>MKRLIGFLMFWTGVGIFLGLLIPNTFLAVLTAGLLLLAGYNLFCAC</sequence>
<protein>
    <recommendedName>
        <fullName evidence="4">DUF2892 domain-containing protein</fullName>
    </recommendedName>
</protein>
<proteinExistence type="predicted"/>
<dbReference type="Proteomes" id="UP000824169">
    <property type="component" value="Unassembled WGS sequence"/>
</dbReference>
<evidence type="ECO:0000313" key="2">
    <source>
        <dbReference type="EMBL" id="HIV26015.1"/>
    </source>
</evidence>
<gene>
    <name evidence="2" type="ORF">IAB71_09625</name>
</gene>
<reference evidence="2" key="1">
    <citation type="submission" date="2020-10" db="EMBL/GenBank/DDBJ databases">
        <authorList>
            <person name="Gilroy R."/>
        </authorList>
    </citation>
    <scope>NUCLEOTIDE SEQUENCE</scope>
    <source>
        <strain evidence="2">CHK188-20938</strain>
    </source>
</reference>
<organism evidence="2 3">
    <name type="scientific">Candidatus Scatomonas pullistercoris</name>
    <dbReference type="NCBI Taxonomy" id="2840920"/>
    <lineage>
        <taxon>Bacteria</taxon>
        <taxon>Bacillati</taxon>
        <taxon>Bacillota</taxon>
        <taxon>Clostridia</taxon>
        <taxon>Lachnospirales</taxon>
        <taxon>Lachnospiraceae</taxon>
        <taxon>Lachnospiraceae incertae sedis</taxon>
        <taxon>Candidatus Scatomonas</taxon>
    </lineage>
</organism>
<comment type="caution">
    <text evidence="2">The sequence shown here is derived from an EMBL/GenBank/DDBJ whole genome shotgun (WGS) entry which is preliminary data.</text>
</comment>
<name>A0A9D1P4Z5_9FIRM</name>